<evidence type="ECO:0000313" key="3">
    <source>
        <dbReference type="EMBL" id="KAL2641427.1"/>
    </source>
</evidence>
<keyword evidence="4" id="KW-1185">Reference proteome</keyword>
<sequence length="270" mass="29160">MRVHATLLVDYRVHSFRAFSHTHEKWLELDDGFYFQSASHEFNFLTPPRSQAGKETAAMAAASSTLLLHSALPGELLPSSTSTKRFSQSHGLSVSPACSRAIFSSSASGGRRKGHSGFNKVKLHRNAPRALFGSDRSSDDEGSDLPPPGCSRVKVELSRPLGIAFEETKIGTIVVDEVIKGGNAESSGLVEVGDQLIATSAVVYSDTDEYQGVTVRKGMQIVRLNVRGEKFQTVMAAIGTHPAYIKVTLELQKCEPLTTNGVARNGSLKE</sequence>
<evidence type="ECO:0000259" key="2">
    <source>
        <dbReference type="PROSITE" id="PS50106"/>
    </source>
</evidence>
<evidence type="ECO:0000313" key="4">
    <source>
        <dbReference type="Proteomes" id="UP001605036"/>
    </source>
</evidence>
<dbReference type="SUPFAM" id="SSF50156">
    <property type="entry name" value="PDZ domain-like"/>
    <property type="match status" value="1"/>
</dbReference>
<comment type="caution">
    <text evidence="3">The sequence shown here is derived from an EMBL/GenBank/DDBJ whole genome shotgun (WGS) entry which is preliminary data.</text>
</comment>
<dbReference type="PANTHER" id="PTHR47661">
    <property type="entry name" value="PHOSPHOGLUCAN PHOSPHATASE LSF1, CHLOROPLASTIC"/>
    <property type="match status" value="1"/>
</dbReference>
<dbReference type="Proteomes" id="UP001605036">
    <property type="component" value="Unassembled WGS sequence"/>
</dbReference>
<accession>A0ABD1Z0V5</accession>
<dbReference type="EMBL" id="JBHFFA010000002">
    <property type="protein sequence ID" value="KAL2641427.1"/>
    <property type="molecule type" value="Genomic_DNA"/>
</dbReference>
<reference evidence="3 4" key="1">
    <citation type="submission" date="2024-09" db="EMBL/GenBank/DDBJ databases">
        <title>Chromosome-scale assembly of Riccia fluitans.</title>
        <authorList>
            <person name="Paukszto L."/>
            <person name="Sawicki J."/>
            <person name="Karawczyk K."/>
            <person name="Piernik-Szablinska J."/>
            <person name="Szczecinska M."/>
            <person name="Mazdziarz M."/>
        </authorList>
    </citation>
    <scope>NUCLEOTIDE SEQUENCE [LARGE SCALE GENOMIC DNA]</scope>
    <source>
        <strain evidence="3">Rf_01</strain>
        <tissue evidence="3">Aerial parts of the thallus</tissue>
    </source>
</reference>
<dbReference type="Gene3D" id="2.30.42.10">
    <property type="match status" value="1"/>
</dbReference>
<organism evidence="3 4">
    <name type="scientific">Riccia fluitans</name>
    <dbReference type="NCBI Taxonomy" id="41844"/>
    <lineage>
        <taxon>Eukaryota</taxon>
        <taxon>Viridiplantae</taxon>
        <taxon>Streptophyta</taxon>
        <taxon>Embryophyta</taxon>
        <taxon>Marchantiophyta</taxon>
        <taxon>Marchantiopsida</taxon>
        <taxon>Marchantiidae</taxon>
        <taxon>Marchantiales</taxon>
        <taxon>Ricciaceae</taxon>
        <taxon>Riccia</taxon>
    </lineage>
</organism>
<dbReference type="AlphaFoldDB" id="A0ABD1Z0V5"/>
<name>A0ABD1Z0V5_9MARC</name>
<dbReference type="InterPro" id="IPR036034">
    <property type="entry name" value="PDZ_sf"/>
</dbReference>
<proteinExistence type="predicted"/>
<protein>
    <recommendedName>
        <fullName evidence="2">PDZ domain-containing protein</fullName>
    </recommendedName>
</protein>
<feature type="domain" description="PDZ" evidence="2">
    <location>
        <begin position="161"/>
        <end position="223"/>
    </location>
</feature>
<evidence type="ECO:0000256" key="1">
    <source>
        <dbReference type="SAM" id="MobiDB-lite"/>
    </source>
</evidence>
<dbReference type="PROSITE" id="PS50106">
    <property type="entry name" value="PDZ"/>
    <property type="match status" value="1"/>
</dbReference>
<dbReference type="InterPro" id="IPR001478">
    <property type="entry name" value="PDZ"/>
</dbReference>
<gene>
    <name evidence="3" type="ORF">R1flu_009014</name>
</gene>
<feature type="region of interest" description="Disordered" evidence="1">
    <location>
        <begin position="130"/>
        <end position="151"/>
    </location>
</feature>